<dbReference type="SUPFAM" id="SSF55124">
    <property type="entry name" value="Nitrite/Sulfite reductase N-terminal domain-like"/>
    <property type="match status" value="2"/>
</dbReference>
<keyword evidence="7" id="KW-0560">Oxidoreductase</keyword>
<keyword evidence="5" id="KW-0349">Heme</keyword>
<dbReference type="SUPFAM" id="SSF56014">
    <property type="entry name" value="Nitrite and sulphite reductase 4Fe-4S domain-like"/>
    <property type="match status" value="2"/>
</dbReference>
<comment type="catalytic activity">
    <reaction evidence="12">
        <text>6 oxidized [2Fe-2S]-[ferredoxin] + NH4(+) + 2 H2O = nitrite + 6 reduced [2Fe-2S]-[ferredoxin] + 8 H(+)</text>
        <dbReference type="Rhea" id="RHEA:18041"/>
        <dbReference type="Rhea" id="RHEA-COMP:10000"/>
        <dbReference type="Rhea" id="RHEA-COMP:10001"/>
        <dbReference type="ChEBI" id="CHEBI:15377"/>
        <dbReference type="ChEBI" id="CHEBI:15378"/>
        <dbReference type="ChEBI" id="CHEBI:16301"/>
        <dbReference type="ChEBI" id="CHEBI:28938"/>
        <dbReference type="ChEBI" id="CHEBI:33737"/>
        <dbReference type="ChEBI" id="CHEBI:33738"/>
        <dbReference type="EC" id="1.7.7.1"/>
    </reaction>
</comment>
<dbReference type="EMBL" id="JBGBPQ010000016">
    <property type="protein sequence ID" value="KAL1508612.1"/>
    <property type="molecule type" value="Genomic_DNA"/>
</dbReference>
<feature type="signal peptide" evidence="13">
    <location>
        <begin position="1"/>
        <end position="15"/>
    </location>
</feature>
<protein>
    <recommendedName>
        <fullName evidence="11">Ferredoxin--nitrite reductase, chloroplastic</fullName>
        <ecNumber evidence="10">1.7.7.1</ecNumber>
    </recommendedName>
</protein>
<dbReference type="EC" id="1.7.7.1" evidence="10"/>
<evidence type="ECO:0000259" key="15">
    <source>
        <dbReference type="Pfam" id="PF03460"/>
    </source>
</evidence>
<keyword evidence="13" id="KW-0732">Signal</keyword>
<dbReference type="InterPro" id="IPR005117">
    <property type="entry name" value="NiRdtase/SiRdtase_haem-b_fer"/>
</dbReference>
<feature type="domain" description="Nitrite/sulphite reductase 4Fe-4S" evidence="14">
    <location>
        <begin position="481"/>
        <end position="590"/>
    </location>
</feature>
<evidence type="ECO:0000259" key="14">
    <source>
        <dbReference type="Pfam" id="PF01077"/>
    </source>
</evidence>
<dbReference type="Proteomes" id="UP001515480">
    <property type="component" value="Unassembled WGS sequence"/>
</dbReference>
<evidence type="ECO:0000256" key="3">
    <source>
        <dbReference type="ARBA" id="ARBA00010429"/>
    </source>
</evidence>
<dbReference type="GO" id="GO:0020037">
    <property type="term" value="F:heme binding"/>
    <property type="evidence" value="ECO:0007669"/>
    <property type="project" value="InterPro"/>
</dbReference>
<feature type="chain" id="PRO_5044286863" description="Ferredoxin--nitrite reductase, chloroplastic" evidence="13">
    <location>
        <begin position="16"/>
        <end position="608"/>
    </location>
</feature>
<comment type="similarity">
    <text evidence="3">Belongs to the nitrite and sulfite reductase 4Fe-4S domain family.</text>
</comment>
<dbReference type="InterPro" id="IPR051329">
    <property type="entry name" value="NIR_SIR_4Fe-4S"/>
</dbReference>
<evidence type="ECO:0000256" key="8">
    <source>
        <dbReference type="ARBA" id="ARBA00023004"/>
    </source>
</evidence>
<dbReference type="GO" id="GO:0051539">
    <property type="term" value="F:4 iron, 4 sulfur cluster binding"/>
    <property type="evidence" value="ECO:0007669"/>
    <property type="project" value="UniProtKB-KW"/>
</dbReference>
<evidence type="ECO:0000256" key="5">
    <source>
        <dbReference type="ARBA" id="ARBA00022617"/>
    </source>
</evidence>
<evidence type="ECO:0000313" key="16">
    <source>
        <dbReference type="EMBL" id="KAL1508612.1"/>
    </source>
</evidence>
<dbReference type="InterPro" id="IPR036136">
    <property type="entry name" value="Nit/Sulf_reduc_fer-like_dom_sf"/>
</dbReference>
<dbReference type="InterPro" id="IPR006067">
    <property type="entry name" value="NO2/SO3_Rdtase_4Fe4S_dom"/>
</dbReference>
<evidence type="ECO:0000256" key="2">
    <source>
        <dbReference type="ARBA" id="ARBA00005096"/>
    </source>
</evidence>
<dbReference type="Pfam" id="PF01077">
    <property type="entry name" value="NIR_SIR"/>
    <property type="match status" value="2"/>
</dbReference>
<evidence type="ECO:0000256" key="11">
    <source>
        <dbReference type="ARBA" id="ARBA00040459"/>
    </source>
</evidence>
<evidence type="ECO:0000256" key="6">
    <source>
        <dbReference type="ARBA" id="ARBA00022723"/>
    </source>
</evidence>
<evidence type="ECO:0000313" key="17">
    <source>
        <dbReference type="Proteomes" id="UP001515480"/>
    </source>
</evidence>
<feature type="domain" description="Nitrite/Sulfite reductase ferredoxin-like" evidence="15">
    <location>
        <begin position="400"/>
        <end position="464"/>
    </location>
</feature>
<feature type="domain" description="Nitrite/sulphite reductase 4Fe-4S" evidence="14">
    <location>
        <begin position="211"/>
        <end position="369"/>
    </location>
</feature>
<dbReference type="GO" id="GO:0048307">
    <property type="term" value="F:ferredoxin-nitrite reductase activity"/>
    <property type="evidence" value="ECO:0007669"/>
    <property type="project" value="UniProtKB-EC"/>
</dbReference>
<comment type="pathway">
    <text evidence="2">Nitrogen metabolism; nitrate reduction (assimilation).</text>
</comment>
<comment type="caution">
    <text evidence="16">The sequence shown here is derived from an EMBL/GenBank/DDBJ whole genome shotgun (WGS) entry which is preliminary data.</text>
</comment>
<accession>A0AB34IXA9</accession>
<feature type="domain" description="Nitrite/Sulfite reductase ferredoxin-like" evidence="15">
    <location>
        <begin position="133"/>
        <end position="200"/>
    </location>
</feature>
<evidence type="ECO:0000256" key="9">
    <source>
        <dbReference type="ARBA" id="ARBA00023014"/>
    </source>
</evidence>
<keyword evidence="9" id="KW-0411">Iron-sulfur</keyword>
<evidence type="ECO:0000256" key="7">
    <source>
        <dbReference type="ARBA" id="ARBA00023002"/>
    </source>
</evidence>
<evidence type="ECO:0000256" key="4">
    <source>
        <dbReference type="ARBA" id="ARBA00022485"/>
    </source>
</evidence>
<dbReference type="PRINTS" id="PR00397">
    <property type="entry name" value="SIROHAEM"/>
</dbReference>
<comment type="cofactor">
    <cofactor evidence="1">
        <name>siroheme</name>
        <dbReference type="ChEBI" id="CHEBI:60052"/>
    </cofactor>
</comment>
<keyword evidence="8" id="KW-0408">Iron</keyword>
<reference evidence="16 17" key="1">
    <citation type="journal article" date="2024" name="Science">
        <title>Giant polyketide synthase enzymes in the biosynthesis of giant marine polyether toxins.</title>
        <authorList>
            <person name="Fallon T.R."/>
            <person name="Shende V.V."/>
            <person name="Wierzbicki I.H."/>
            <person name="Pendleton A.L."/>
            <person name="Watervoot N.F."/>
            <person name="Auber R.P."/>
            <person name="Gonzalez D.J."/>
            <person name="Wisecaver J.H."/>
            <person name="Moore B.S."/>
        </authorList>
    </citation>
    <scope>NUCLEOTIDE SEQUENCE [LARGE SCALE GENOMIC DNA]</scope>
    <source>
        <strain evidence="16 17">12B1</strain>
    </source>
</reference>
<dbReference type="Gene3D" id="3.90.480.20">
    <property type="match status" value="1"/>
</dbReference>
<organism evidence="16 17">
    <name type="scientific">Prymnesium parvum</name>
    <name type="common">Toxic golden alga</name>
    <dbReference type="NCBI Taxonomy" id="97485"/>
    <lineage>
        <taxon>Eukaryota</taxon>
        <taxon>Haptista</taxon>
        <taxon>Haptophyta</taxon>
        <taxon>Prymnesiophyceae</taxon>
        <taxon>Prymnesiales</taxon>
        <taxon>Prymnesiaceae</taxon>
        <taxon>Prymnesium</taxon>
    </lineage>
</organism>
<dbReference type="GO" id="GO:0046872">
    <property type="term" value="F:metal ion binding"/>
    <property type="evidence" value="ECO:0007669"/>
    <property type="project" value="UniProtKB-KW"/>
</dbReference>
<dbReference type="PROSITE" id="PS00365">
    <property type="entry name" value="NIR_SIR"/>
    <property type="match status" value="1"/>
</dbReference>
<evidence type="ECO:0000256" key="10">
    <source>
        <dbReference type="ARBA" id="ARBA00038893"/>
    </source>
</evidence>
<keyword evidence="6" id="KW-0479">Metal-binding</keyword>
<keyword evidence="4" id="KW-0004">4Fe-4S</keyword>
<dbReference type="InterPro" id="IPR006066">
    <property type="entry name" value="NO2/SO3_Rdtase_FeS/sirohaem_BS"/>
</dbReference>
<dbReference type="PANTHER" id="PTHR32439:SF0">
    <property type="entry name" value="FERREDOXIN--NITRITE REDUCTASE, CHLOROPLASTIC"/>
    <property type="match status" value="1"/>
</dbReference>
<evidence type="ECO:0000256" key="13">
    <source>
        <dbReference type="SAM" id="SignalP"/>
    </source>
</evidence>
<gene>
    <name evidence="16" type="ORF">AB1Y20_004709</name>
</gene>
<dbReference type="Pfam" id="PF03460">
    <property type="entry name" value="NIR_SIR_ferr"/>
    <property type="match status" value="2"/>
</dbReference>
<name>A0AB34IXA9_PRYPA</name>
<dbReference type="InterPro" id="IPR045854">
    <property type="entry name" value="NO2/SO3_Rdtase_4Fe4S_sf"/>
</dbReference>
<keyword evidence="17" id="KW-1185">Reference proteome</keyword>
<dbReference type="PANTHER" id="PTHR32439">
    <property type="entry name" value="FERREDOXIN--NITRITE REDUCTASE, CHLOROPLASTIC"/>
    <property type="match status" value="1"/>
</dbReference>
<dbReference type="AlphaFoldDB" id="A0AB34IXA9"/>
<proteinExistence type="inferred from homology"/>
<evidence type="ECO:0000256" key="12">
    <source>
        <dbReference type="ARBA" id="ARBA00048538"/>
    </source>
</evidence>
<evidence type="ECO:0000256" key="1">
    <source>
        <dbReference type="ARBA" id="ARBA00001929"/>
    </source>
</evidence>
<dbReference type="Gene3D" id="3.30.413.10">
    <property type="entry name" value="Sulfite Reductase Hemoprotein, domain 1"/>
    <property type="match status" value="2"/>
</dbReference>
<sequence>MRYTLVFLGLEALHASVLSPNAVPSVPSHRPVARGRTSTPLMKLLDDAESSFARGTMLSPKASGTSYLPEETVQRAAQGSKFEKIKLEKDPTAIFTDLYDYAAKIRAGELDWQDVEDADLNTRLKWVGMLHRAKRNPGTFMMRLRVHNGIVTSEQMRFYARSVEPYGPDVGVIDITTRQNIQLRGVTLEAGADVIDGLHALNQTCIQTGFDNIRNLVGNPLAGIDENELVDTRPFCNMLNDLVTLDEATGERGNPVYCNLPRKFNIAVSGNRDDYAHTHINDIGLVPTAHAETGEMGFNVVFGGYMSIKRVAESISCDIWVPATLHAVRALVTATLRIFRDEGDRSDRQKARLMWVIESYGAAAFREKLLAEPALAGVDVAREQPKPTSPYERRDLLGVHTQPNGKLRVGVHVPTGRLSAEEAVQLAALADSYSGGELRLTVEQNVILPNVDEAQLEALSAEPALSGDSRLTLRAGHIVGHTVSCTGSQFCGLALIETKRNAERIARLLDERIEVPQPLRIHWTGCPNSCGQVQAADIGLMGGPAKKLDPESGKMKAVPGVQIFIGGRVGEHAHLSLEPYKKGIPMADDDLLPELIAIAKEHYGAKDK</sequence>